<dbReference type="PROSITE" id="PS51471">
    <property type="entry name" value="FE2OG_OXY"/>
    <property type="match status" value="1"/>
</dbReference>
<accession>A0AAV0NIA7</accession>
<dbReference type="GO" id="GO:0051213">
    <property type="term" value="F:dioxygenase activity"/>
    <property type="evidence" value="ECO:0007669"/>
    <property type="project" value="UniProtKB-ARBA"/>
</dbReference>
<dbReference type="Gene3D" id="2.60.120.330">
    <property type="entry name" value="B-lactam Antibiotic, Isopenicillin N Synthase, Chain"/>
    <property type="match status" value="1"/>
</dbReference>
<evidence type="ECO:0000256" key="2">
    <source>
        <dbReference type="ARBA" id="ARBA00008056"/>
    </source>
</evidence>
<keyword evidence="3 6" id="KW-0479">Metal-binding</keyword>
<sequence length="378" mass="42635">MASISANSEADRLAQLKAFDATKAGVKGLADAGVKEIPPIFYTPPDIMDSNKSSDGKFTFPIIDLQGTATDPAKRKEIVEKVRDASSTWGFFQVLNHGIPLNVLEEMIAGVKRFYEQDLDEKTKFFTRDYSTRKVAYNSNYDLYTAPVTNWRDTTLFYMAPDPPKPDELPVANREILMEYSKKMVKMGYLISELLSEALGLDPNYLRNKECLMGHYFVCHYYPPCPQPDRTLGSSKHTDTDFMTILLQDHVGGLQVLHQDQWVDITPLPGSLVINIGDLLQMLLIFQLMSNDKFKSVKHRVLANRSNGPRISAACFFSTGLLPNPAKYEPIEELLSEENPPKYRATTISEYLMSAKTSKGVDGESLLHEYVHLDTTRK</sequence>
<organism evidence="8 9">
    <name type="scientific">Linum tenue</name>
    <dbReference type="NCBI Taxonomy" id="586396"/>
    <lineage>
        <taxon>Eukaryota</taxon>
        <taxon>Viridiplantae</taxon>
        <taxon>Streptophyta</taxon>
        <taxon>Embryophyta</taxon>
        <taxon>Tracheophyta</taxon>
        <taxon>Spermatophyta</taxon>
        <taxon>Magnoliopsida</taxon>
        <taxon>eudicotyledons</taxon>
        <taxon>Gunneridae</taxon>
        <taxon>Pentapetalae</taxon>
        <taxon>rosids</taxon>
        <taxon>fabids</taxon>
        <taxon>Malpighiales</taxon>
        <taxon>Linaceae</taxon>
        <taxon>Linum</taxon>
    </lineage>
</organism>
<dbReference type="Pfam" id="PF14226">
    <property type="entry name" value="DIOX_N"/>
    <property type="match status" value="1"/>
</dbReference>
<keyword evidence="4 6" id="KW-0560">Oxidoreductase</keyword>
<dbReference type="PANTHER" id="PTHR10209">
    <property type="entry name" value="OXIDOREDUCTASE, 2OG-FE II OXYGENASE FAMILY PROTEIN"/>
    <property type="match status" value="1"/>
</dbReference>
<evidence type="ECO:0000313" key="9">
    <source>
        <dbReference type="Proteomes" id="UP001154282"/>
    </source>
</evidence>
<comment type="similarity">
    <text evidence="2 6">Belongs to the iron/ascorbate-dependent oxidoreductase family.</text>
</comment>
<name>A0AAV0NIA7_9ROSI</name>
<dbReference type="InterPro" id="IPR027443">
    <property type="entry name" value="IPNS-like_sf"/>
</dbReference>
<dbReference type="Proteomes" id="UP001154282">
    <property type="component" value="Unassembled WGS sequence"/>
</dbReference>
<feature type="domain" description="Fe2OG dioxygenase" evidence="7">
    <location>
        <begin position="202"/>
        <end position="320"/>
    </location>
</feature>
<protein>
    <recommendedName>
        <fullName evidence="7">Fe2OG dioxygenase domain-containing protein</fullName>
    </recommendedName>
</protein>
<dbReference type="Pfam" id="PF03171">
    <property type="entry name" value="2OG-FeII_Oxy"/>
    <property type="match status" value="1"/>
</dbReference>
<evidence type="ECO:0000256" key="4">
    <source>
        <dbReference type="ARBA" id="ARBA00023002"/>
    </source>
</evidence>
<evidence type="ECO:0000313" key="8">
    <source>
        <dbReference type="EMBL" id="CAI0458134.1"/>
    </source>
</evidence>
<evidence type="ECO:0000256" key="3">
    <source>
        <dbReference type="ARBA" id="ARBA00022723"/>
    </source>
</evidence>
<reference evidence="8" key="1">
    <citation type="submission" date="2022-08" db="EMBL/GenBank/DDBJ databases">
        <authorList>
            <person name="Gutierrez-Valencia J."/>
        </authorList>
    </citation>
    <scope>NUCLEOTIDE SEQUENCE</scope>
</reference>
<dbReference type="InterPro" id="IPR026992">
    <property type="entry name" value="DIOX_N"/>
</dbReference>
<evidence type="ECO:0000256" key="6">
    <source>
        <dbReference type="RuleBase" id="RU003682"/>
    </source>
</evidence>
<comment type="caution">
    <text evidence="8">The sequence shown here is derived from an EMBL/GenBank/DDBJ whole genome shotgun (WGS) entry which is preliminary data.</text>
</comment>
<dbReference type="GO" id="GO:0046872">
    <property type="term" value="F:metal ion binding"/>
    <property type="evidence" value="ECO:0007669"/>
    <property type="project" value="UniProtKB-KW"/>
</dbReference>
<dbReference type="AlphaFoldDB" id="A0AAV0NIA7"/>
<evidence type="ECO:0000256" key="5">
    <source>
        <dbReference type="ARBA" id="ARBA00023004"/>
    </source>
</evidence>
<proteinExistence type="inferred from homology"/>
<dbReference type="EMBL" id="CAMGYJ010000008">
    <property type="protein sequence ID" value="CAI0458134.1"/>
    <property type="molecule type" value="Genomic_DNA"/>
</dbReference>
<gene>
    <name evidence="8" type="ORF">LITE_LOCUS33389</name>
</gene>
<dbReference type="SUPFAM" id="SSF51197">
    <property type="entry name" value="Clavaminate synthase-like"/>
    <property type="match status" value="1"/>
</dbReference>
<evidence type="ECO:0000256" key="1">
    <source>
        <dbReference type="ARBA" id="ARBA00001962"/>
    </source>
</evidence>
<comment type="cofactor">
    <cofactor evidence="1">
        <name>Fe cation</name>
        <dbReference type="ChEBI" id="CHEBI:24875"/>
    </cofactor>
</comment>
<dbReference type="PANTHER" id="PTHR10209:SF884">
    <property type="entry name" value="1-AMINOCYCLOPROPANE-1-CARBOXYLATE OXIDASE HOMOLOG 1-LIKE"/>
    <property type="match status" value="1"/>
</dbReference>
<dbReference type="InterPro" id="IPR005123">
    <property type="entry name" value="Oxoglu/Fe-dep_dioxygenase_dom"/>
</dbReference>
<keyword evidence="5 6" id="KW-0408">Iron</keyword>
<evidence type="ECO:0000259" key="7">
    <source>
        <dbReference type="PROSITE" id="PS51471"/>
    </source>
</evidence>
<keyword evidence="9" id="KW-1185">Reference proteome</keyword>
<dbReference type="InterPro" id="IPR044861">
    <property type="entry name" value="IPNS-like_FE2OG_OXY"/>
</dbReference>
<dbReference type="FunFam" id="2.60.120.330:FF:000005">
    <property type="entry name" value="1-aminocyclopropane-1-carboxylate oxidase homolog 1"/>
    <property type="match status" value="1"/>
</dbReference>